<dbReference type="Proteomes" id="UP000186955">
    <property type="component" value="Unassembled WGS sequence"/>
</dbReference>
<dbReference type="InterPro" id="IPR043519">
    <property type="entry name" value="NT_sf"/>
</dbReference>
<evidence type="ECO:0008006" key="3">
    <source>
        <dbReference type="Google" id="ProtNLM"/>
    </source>
</evidence>
<gene>
    <name evidence="1" type="ORF">PENSUB_10946</name>
</gene>
<reference evidence="1 2" key="1">
    <citation type="submission" date="2016-10" db="EMBL/GenBank/DDBJ databases">
        <title>Genome sequence of the ascomycete fungus Penicillium subrubescens.</title>
        <authorList>
            <person name="De Vries R.P."/>
            <person name="Peng M."/>
            <person name="Dilokpimol A."/>
            <person name="Hilden K."/>
            <person name="Makela M.R."/>
            <person name="Grigoriev I."/>
            <person name="Riley R."/>
            <person name="Granchi Z."/>
        </authorList>
    </citation>
    <scope>NUCLEOTIDE SEQUENCE [LARGE SCALE GENOMIC DNA]</scope>
    <source>
        <strain evidence="1 2">CBS 132785</strain>
    </source>
</reference>
<comment type="caution">
    <text evidence="1">The sequence shown here is derived from an EMBL/GenBank/DDBJ whole genome shotgun (WGS) entry which is preliminary data.</text>
</comment>
<proteinExistence type="predicted"/>
<dbReference type="OrthoDB" id="5419802at2759"/>
<evidence type="ECO:0000313" key="1">
    <source>
        <dbReference type="EMBL" id="OKO95925.1"/>
    </source>
</evidence>
<name>A0A1Q5T6Z8_9EURO</name>
<evidence type="ECO:0000313" key="2">
    <source>
        <dbReference type="Proteomes" id="UP000186955"/>
    </source>
</evidence>
<sequence length="218" mass="24568">MAGLQKDQLDSVISTLARKRGILNIDYAVMGGAAVCLLANDPTRITEDVDLVIHVDHRGVTADRLTSLLIDNFQSDFAPVLQFRHGIPGYKLSLPGGDVRLVDAEVFDYQSWPRQPQYNIPSSTRRSMIVNGQTVKTLSHEWIFREKTLSQHQREGSPKGLIDIRDINRMIPMLNPGKPELDFDRDIRLESALPNLLQKRPLLGARLKDLVKSNMVFS</sequence>
<accession>A0A1Q5T6Z8</accession>
<dbReference type="SUPFAM" id="SSF81301">
    <property type="entry name" value="Nucleotidyltransferase"/>
    <property type="match status" value="1"/>
</dbReference>
<protein>
    <recommendedName>
        <fullName evidence="3">Protein MNN4</fullName>
    </recommendedName>
</protein>
<dbReference type="EMBL" id="MNBE01000701">
    <property type="protein sequence ID" value="OKO95925.1"/>
    <property type="molecule type" value="Genomic_DNA"/>
</dbReference>
<keyword evidence="2" id="KW-1185">Reference proteome</keyword>
<dbReference type="Gene3D" id="3.30.460.40">
    <property type="match status" value="1"/>
</dbReference>
<dbReference type="AlphaFoldDB" id="A0A1Q5T6Z8"/>
<organism evidence="1 2">
    <name type="scientific">Penicillium subrubescens</name>
    <dbReference type="NCBI Taxonomy" id="1316194"/>
    <lineage>
        <taxon>Eukaryota</taxon>
        <taxon>Fungi</taxon>
        <taxon>Dikarya</taxon>
        <taxon>Ascomycota</taxon>
        <taxon>Pezizomycotina</taxon>
        <taxon>Eurotiomycetes</taxon>
        <taxon>Eurotiomycetidae</taxon>
        <taxon>Eurotiales</taxon>
        <taxon>Aspergillaceae</taxon>
        <taxon>Penicillium</taxon>
    </lineage>
</organism>